<evidence type="ECO:0000259" key="8">
    <source>
        <dbReference type="PROSITE" id="PS51294"/>
    </source>
</evidence>
<dbReference type="GO" id="GO:0005634">
    <property type="term" value="C:nucleus"/>
    <property type="evidence" value="ECO:0007669"/>
    <property type="project" value="UniProtKB-SubCell"/>
</dbReference>
<evidence type="ECO:0000313" key="10">
    <source>
        <dbReference type="Proteomes" id="UP001154282"/>
    </source>
</evidence>
<evidence type="ECO:0000256" key="4">
    <source>
        <dbReference type="ARBA" id="ARBA00023054"/>
    </source>
</evidence>
<protein>
    <recommendedName>
        <fullName evidence="8">HTH myb-type domain-containing protein</fullName>
    </recommendedName>
</protein>
<dbReference type="InterPro" id="IPR025756">
    <property type="entry name" value="Myb_CC_LHEQLE"/>
</dbReference>
<dbReference type="EMBL" id="CAMGYJ010000006">
    <property type="protein sequence ID" value="CAI0433553.1"/>
    <property type="molecule type" value="Genomic_DNA"/>
</dbReference>
<dbReference type="InterPro" id="IPR001005">
    <property type="entry name" value="SANT/Myb"/>
</dbReference>
<feature type="compositionally biased region" description="Polar residues" evidence="7">
    <location>
        <begin position="109"/>
        <end position="132"/>
    </location>
</feature>
<dbReference type="Pfam" id="PF00249">
    <property type="entry name" value="Myb_DNA-binding"/>
    <property type="match status" value="1"/>
</dbReference>
<evidence type="ECO:0000313" key="9">
    <source>
        <dbReference type="EMBL" id="CAI0433553.1"/>
    </source>
</evidence>
<evidence type="ECO:0000256" key="2">
    <source>
        <dbReference type="ARBA" id="ARBA00006783"/>
    </source>
</evidence>
<dbReference type="PANTHER" id="PTHR31499:SF80">
    <property type="entry name" value="HTH MYB-TYPE DOMAIN-CONTAINING PROTEIN"/>
    <property type="match status" value="1"/>
</dbReference>
<dbReference type="SUPFAM" id="SSF46689">
    <property type="entry name" value="Homeodomain-like"/>
    <property type="match status" value="1"/>
</dbReference>
<organism evidence="9 10">
    <name type="scientific">Linum tenue</name>
    <dbReference type="NCBI Taxonomy" id="586396"/>
    <lineage>
        <taxon>Eukaryota</taxon>
        <taxon>Viridiplantae</taxon>
        <taxon>Streptophyta</taxon>
        <taxon>Embryophyta</taxon>
        <taxon>Tracheophyta</taxon>
        <taxon>Spermatophyta</taxon>
        <taxon>Magnoliopsida</taxon>
        <taxon>eudicotyledons</taxon>
        <taxon>Gunneridae</taxon>
        <taxon>Pentapetalae</taxon>
        <taxon>rosids</taxon>
        <taxon>fabids</taxon>
        <taxon>Malpighiales</taxon>
        <taxon>Linaceae</taxon>
        <taxon>Linum</taxon>
    </lineage>
</organism>
<dbReference type="InterPro" id="IPR009057">
    <property type="entry name" value="Homeodomain-like_sf"/>
</dbReference>
<feature type="compositionally biased region" description="Low complexity" evidence="7">
    <location>
        <begin position="15"/>
        <end position="24"/>
    </location>
</feature>
<dbReference type="NCBIfam" id="TIGR01557">
    <property type="entry name" value="myb_SHAQKYF"/>
    <property type="match status" value="1"/>
</dbReference>
<keyword evidence="5" id="KW-0804">Transcription</keyword>
<name>A0AAV0LGS8_9ROSI</name>
<dbReference type="PANTHER" id="PTHR31499">
    <property type="entry name" value="MYB FAMILY TRANSCRIPTION FACTOR PHL11"/>
    <property type="match status" value="1"/>
</dbReference>
<evidence type="ECO:0000256" key="1">
    <source>
        <dbReference type="ARBA" id="ARBA00004123"/>
    </source>
</evidence>
<dbReference type="InterPro" id="IPR006447">
    <property type="entry name" value="Myb_dom_plants"/>
</dbReference>
<feature type="region of interest" description="Disordered" evidence="7">
    <location>
        <begin position="580"/>
        <end position="637"/>
    </location>
</feature>
<keyword evidence="10" id="KW-1185">Reference proteome</keyword>
<evidence type="ECO:0000256" key="7">
    <source>
        <dbReference type="SAM" id="MobiDB-lite"/>
    </source>
</evidence>
<feature type="region of interest" description="Disordered" evidence="7">
    <location>
        <begin position="234"/>
        <end position="253"/>
    </location>
</feature>
<feature type="compositionally biased region" description="Basic and acidic residues" evidence="7">
    <location>
        <begin position="604"/>
        <end position="617"/>
    </location>
</feature>
<dbReference type="InterPro" id="IPR017930">
    <property type="entry name" value="Myb_dom"/>
</dbReference>
<feature type="region of interest" description="Disordered" evidence="7">
    <location>
        <begin position="109"/>
        <end position="135"/>
    </location>
</feature>
<accession>A0AAV0LGS8</accession>
<keyword evidence="6" id="KW-0539">Nucleus</keyword>
<dbReference type="FunFam" id="1.10.10.60:FF:000002">
    <property type="entry name" value="Myb family transcription factor"/>
    <property type="match status" value="1"/>
</dbReference>
<comment type="subcellular location">
    <subcellularLocation>
        <location evidence="1">Nucleus</location>
    </subcellularLocation>
</comment>
<evidence type="ECO:0000256" key="3">
    <source>
        <dbReference type="ARBA" id="ARBA00023015"/>
    </source>
</evidence>
<feature type="region of interest" description="Disordered" evidence="7">
    <location>
        <begin position="1"/>
        <end position="24"/>
    </location>
</feature>
<dbReference type="PROSITE" id="PS51294">
    <property type="entry name" value="HTH_MYB"/>
    <property type="match status" value="1"/>
</dbReference>
<dbReference type="Proteomes" id="UP001154282">
    <property type="component" value="Unassembled WGS sequence"/>
</dbReference>
<dbReference type="AlphaFoldDB" id="A0AAV0LGS8"/>
<comment type="similarity">
    <text evidence="2">Belongs to the MYB-CC family.</text>
</comment>
<dbReference type="GO" id="GO:0003700">
    <property type="term" value="F:DNA-binding transcription factor activity"/>
    <property type="evidence" value="ECO:0007669"/>
    <property type="project" value="InterPro"/>
</dbReference>
<sequence>MVLRLPPESPPLSYPATASDPPSPAALTLYPVSGTSDVEVEPAVMSSSFPILNTSIGDMYNKLPETFLVPSEREMMRNPISQQTPSMGYSSGTVEHLFSSSSRFANEMHVSSPQGKHSWNSPFGSQSPSGRTSFLPLLSSHTQVRSSTLGSSDSEKTDCNMTIACWSMDPIPNFLDFQENVSIQNVCHEETACAVASEDPSKRTTDWPWESQWTAVDDNLNTDWNQILRGVTATETKQQAPQQSSSNSVPTVSVEQPRFNQQLQQPFTNWVPTISVEQFQFDQQLQLSSTNWVPTISVEQPQFNEEVQQSSSKWVPTISVEQPQFNQQLQQSSSNTVPTISVEQTQVNQQLQQSCNMVPTISVERPQVNQQQPAVTGEVRSVATPLTSAPIASKTRMRWTPELHEAFVEAVNQLGGSERATPKGVLKRMNVEGLNIFHVKSHLQKYRTARYKPEPTTEGKFNKCCDPIFPFRLLREKVEFPWRNKINGLENVSSSESHNCLKTIGITEALRQQMEVQKQLHEQLETQRKLQLRIEEQGKNLQMMLERQKMEEEKAKLPSSSSPLVNDQLLNALQVSADDKLQAADGEESFHNLSTKRKSPGDGNTKDTLDQNEDKESSPVQAKRKRTDETSAAAALE</sequence>
<feature type="domain" description="HTH myb-type" evidence="8">
    <location>
        <begin position="391"/>
        <end position="451"/>
    </location>
</feature>
<comment type="caution">
    <text evidence="9">The sequence shown here is derived from an EMBL/GenBank/DDBJ whole genome shotgun (WGS) entry which is preliminary data.</text>
</comment>
<evidence type="ECO:0000256" key="5">
    <source>
        <dbReference type="ARBA" id="ARBA00023163"/>
    </source>
</evidence>
<gene>
    <name evidence="9" type="ORF">LITE_LOCUS23925</name>
</gene>
<reference evidence="9" key="1">
    <citation type="submission" date="2022-08" db="EMBL/GenBank/DDBJ databases">
        <authorList>
            <person name="Gutierrez-Valencia J."/>
        </authorList>
    </citation>
    <scope>NUCLEOTIDE SEQUENCE</scope>
</reference>
<dbReference type="GO" id="GO:0003677">
    <property type="term" value="F:DNA binding"/>
    <property type="evidence" value="ECO:0007669"/>
    <property type="project" value="InterPro"/>
</dbReference>
<keyword evidence="3" id="KW-0805">Transcription regulation</keyword>
<dbReference type="Gene3D" id="1.10.10.60">
    <property type="entry name" value="Homeodomain-like"/>
    <property type="match status" value="1"/>
</dbReference>
<dbReference type="Pfam" id="PF14379">
    <property type="entry name" value="Myb_CC_LHEQLE"/>
    <property type="match status" value="1"/>
</dbReference>
<proteinExistence type="inferred from homology"/>
<evidence type="ECO:0000256" key="6">
    <source>
        <dbReference type="ARBA" id="ARBA00023242"/>
    </source>
</evidence>
<dbReference type="InterPro" id="IPR046955">
    <property type="entry name" value="PHR1-like"/>
</dbReference>
<keyword evidence="4" id="KW-0175">Coiled coil</keyword>